<dbReference type="InterPro" id="IPR051610">
    <property type="entry name" value="GPI/OXD"/>
</dbReference>
<sequence length="135" mass="15490">MHVYDLQKEAVFKPERHVEKVLGRFETQWDKVDVTVACWEPGQVSPNHAHPDATEIYFCFTGGGKMKVPGQTVDVKPGQFIVHPAGELHEYTNGPERTLLYRVRCGAGMVSRTKEWPTNKEWKAKPEDIEYYKGK</sequence>
<gene>
    <name evidence="3" type="ORF">HYZ11_10940</name>
</gene>
<dbReference type="PANTHER" id="PTHR35848">
    <property type="entry name" value="OXALATE-BINDING PROTEIN"/>
    <property type="match status" value="1"/>
</dbReference>
<reference evidence="3" key="1">
    <citation type="submission" date="2020-07" db="EMBL/GenBank/DDBJ databases">
        <title>Huge and variable diversity of episymbiotic CPR bacteria and DPANN archaea in groundwater ecosystems.</title>
        <authorList>
            <person name="He C.Y."/>
            <person name="Keren R."/>
            <person name="Whittaker M."/>
            <person name="Farag I.F."/>
            <person name="Doudna J."/>
            <person name="Cate J.H.D."/>
            <person name="Banfield J.F."/>
        </authorList>
    </citation>
    <scope>NUCLEOTIDE SEQUENCE</scope>
    <source>
        <strain evidence="3">NC_groundwater_763_Ag_S-0.2um_68_21</strain>
    </source>
</reference>
<dbReference type="PANTHER" id="PTHR35848:SF6">
    <property type="entry name" value="CUPIN TYPE-2 DOMAIN-CONTAINING PROTEIN"/>
    <property type="match status" value="1"/>
</dbReference>
<organism evidence="3 4">
    <name type="scientific">Tectimicrobiota bacterium</name>
    <dbReference type="NCBI Taxonomy" id="2528274"/>
    <lineage>
        <taxon>Bacteria</taxon>
        <taxon>Pseudomonadati</taxon>
        <taxon>Nitrospinota/Tectimicrobiota group</taxon>
        <taxon>Candidatus Tectimicrobiota</taxon>
    </lineage>
</organism>
<dbReference type="Proteomes" id="UP000782312">
    <property type="component" value="Unassembled WGS sequence"/>
</dbReference>
<accession>A0A932MMX8</accession>
<keyword evidence="1" id="KW-0479">Metal-binding</keyword>
<dbReference type="Pfam" id="PF07883">
    <property type="entry name" value="Cupin_2"/>
    <property type="match status" value="1"/>
</dbReference>
<evidence type="ECO:0000259" key="2">
    <source>
        <dbReference type="Pfam" id="PF07883"/>
    </source>
</evidence>
<dbReference type="InterPro" id="IPR013096">
    <property type="entry name" value="Cupin_2"/>
</dbReference>
<evidence type="ECO:0000313" key="4">
    <source>
        <dbReference type="Proteomes" id="UP000782312"/>
    </source>
</evidence>
<evidence type="ECO:0000256" key="1">
    <source>
        <dbReference type="ARBA" id="ARBA00022723"/>
    </source>
</evidence>
<name>A0A932MMX8_UNCTE</name>
<dbReference type="InterPro" id="IPR011051">
    <property type="entry name" value="RmlC_Cupin_sf"/>
</dbReference>
<dbReference type="InterPro" id="IPR014710">
    <property type="entry name" value="RmlC-like_jellyroll"/>
</dbReference>
<evidence type="ECO:0000313" key="3">
    <source>
        <dbReference type="EMBL" id="MBI3128110.1"/>
    </source>
</evidence>
<dbReference type="EMBL" id="JACPUR010000023">
    <property type="protein sequence ID" value="MBI3128110.1"/>
    <property type="molecule type" value="Genomic_DNA"/>
</dbReference>
<proteinExistence type="predicted"/>
<protein>
    <submittedName>
        <fullName evidence="3">Cupin domain-containing protein</fullName>
    </submittedName>
</protein>
<dbReference type="SUPFAM" id="SSF51182">
    <property type="entry name" value="RmlC-like cupins"/>
    <property type="match status" value="1"/>
</dbReference>
<dbReference type="Gene3D" id="2.60.120.10">
    <property type="entry name" value="Jelly Rolls"/>
    <property type="match status" value="1"/>
</dbReference>
<dbReference type="AlphaFoldDB" id="A0A932MMX8"/>
<dbReference type="GO" id="GO:0046872">
    <property type="term" value="F:metal ion binding"/>
    <property type="evidence" value="ECO:0007669"/>
    <property type="project" value="UniProtKB-KW"/>
</dbReference>
<comment type="caution">
    <text evidence="3">The sequence shown here is derived from an EMBL/GenBank/DDBJ whole genome shotgun (WGS) entry which is preliminary data.</text>
</comment>
<feature type="domain" description="Cupin type-2" evidence="2">
    <location>
        <begin position="37"/>
        <end position="93"/>
    </location>
</feature>